<accession>A0ABV0XTX2</accession>
<proteinExistence type="predicted"/>
<name>A0ABV0XTX2_9TELE</name>
<keyword evidence="3" id="KW-1185">Reference proteome</keyword>
<evidence type="ECO:0000256" key="1">
    <source>
        <dbReference type="SAM" id="MobiDB-lite"/>
    </source>
</evidence>
<gene>
    <name evidence="2" type="ORF">AMECASPLE_026768</name>
</gene>
<evidence type="ECO:0000313" key="2">
    <source>
        <dbReference type="EMBL" id="MEQ2284940.1"/>
    </source>
</evidence>
<feature type="region of interest" description="Disordered" evidence="1">
    <location>
        <begin position="106"/>
        <end position="171"/>
    </location>
</feature>
<reference evidence="2 3" key="1">
    <citation type="submission" date="2021-06" db="EMBL/GenBank/DDBJ databases">
        <authorList>
            <person name="Palmer J.M."/>
        </authorList>
    </citation>
    <scope>NUCLEOTIDE SEQUENCE [LARGE SCALE GENOMIC DNA]</scope>
    <source>
        <strain evidence="2 3">AS_MEX2019</strain>
        <tissue evidence="2">Muscle</tissue>
    </source>
</reference>
<evidence type="ECO:0000313" key="3">
    <source>
        <dbReference type="Proteomes" id="UP001469553"/>
    </source>
</evidence>
<protein>
    <submittedName>
        <fullName evidence="2">Uncharacterized protein</fullName>
    </submittedName>
</protein>
<comment type="caution">
    <text evidence="2">The sequence shown here is derived from an EMBL/GenBank/DDBJ whole genome shotgun (WGS) entry which is preliminary data.</text>
</comment>
<feature type="compositionally biased region" description="Basic and acidic residues" evidence="1">
    <location>
        <begin position="157"/>
        <end position="171"/>
    </location>
</feature>
<organism evidence="2 3">
    <name type="scientific">Ameca splendens</name>
    <dbReference type="NCBI Taxonomy" id="208324"/>
    <lineage>
        <taxon>Eukaryota</taxon>
        <taxon>Metazoa</taxon>
        <taxon>Chordata</taxon>
        <taxon>Craniata</taxon>
        <taxon>Vertebrata</taxon>
        <taxon>Euteleostomi</taxon>
        <taxon>Actinopterygii</taxon>
        <taxon>Neopterygii</taxon>
        <taxon>Teleostei</taxon>
        <taxon>Neoteleostei</taxon>
        <taxon>Acanthomorphata</taxon>
        <taxon>Ovalentaria</taxon>
        <taxon>Atherinomorphae</taxon>
        <taxon>Cyprinodontiformes</taxon>
        <taxon>Goodeidae</taxon>
        <taxon>Ameca</taxon>
    </lineage>
</organism>
<feature type="non-terminal residue" evidence="2">
    <location>
        <position position="1"/>
    </location>
</feature>
<dbReference type="Proteomes" id="UP001469553">
    <property type="component" value="Unassembled WGS sequence"/>
</dbReference>
<dbReference type="EMBL" id="JAHRIP010012174">
    <property type="protein sequence ID" value="MEQ2284940.1"/>
    <property type="molecule type" value="Genomic_DNA"/>
</dbReference>
<sequence length="171" mass="19331">LNSTAQVKPSGFLHFAHLDPDSLYPWRPDCTCLFSSHTVGDSPVHVPDSLAVNKHLSLIQLFPQSVLLYVVCLQLFCKEYAKIPVFRCAELATYLKRLEETRQSALRKKQRWRRGGEETSYSLQAPDGLAPEGLHPGTEPPLSGLDRNFQSSPSQERQGRQEVSQEREGKR</sequence>